<dbReference type="AlphaFoldDB" id="A0A1I5RPP4"/>
<dbReference type="STRING" id="634430.SAMN04488241_10433"/>
<evidence type="ECO:0000313" key="2">
    <source>
        <dbReference type="EMBL" id="SFP60519.1"/>
    </source>
</evidence>
<organism evidence="2 3">
    <name type="scientific">Sphingomonas rubra</name>
    <dbReference type="NCBI Taxonomy" id="634430"/>
    <lineage>
        <taxon>Bacteria</taxon>
        <taxon>Pseudomonadati</taxon>
        <taxon>Pseudomonadota</taxon>
        <taxon>Alphaproteobacteria</taxon>
        <taxon>Sphingomonadales</taxon>
        <taxon>Sphingomonadaceae</taxon>
        <taxon>Sphingomonas</taxon>
    </lineage>
</organism>
<sequence>MTVGAERGEIAEVGSPVVVPPDEAVDARRPLGWTTGVILVATLFLAIFNAGSATEWLDEQTPTATIERLRAPVEGWSRATAALHADAARTHLRRWWQALRAARFGDERPGEPGTM</sequence>
<protein>
    <submittedName>
        <fullName evidence="2">Uncharacterized protein</fullName>
    </submittedName>
</protein>
<dbReference type="RefSeq" id="WP_093332488.1">
    <property type="nucleotide sequence ID" value="NZ_FOXP01000004.1"/>
</dbReference>
<evidence type="ECO:0000256" key="1">
    <source>
        <dbReference type="SAM" id="Phobius"/>
    </source>
</evidence>
<dbReference type="EMBL" id="FOXP01000004">
    <property type="protein sequence ID" value="SFP60519.1"/>
    <property type="molecule type" value="Genomic_DNA"/>
</dbReference>
<keyword evidence="1" id="KW-0472">Membrane</keyword>
<feature type="transmembrane region" description="Helical" evidence="1">
    <location>
        <begin position="31"/>
        <end position="50"/>
    </location>
</feature>
<dbReference type="Proteomes" id="UP000199586">
    <property type="component" value="Unassembled WGS sequence"/>
</dbReference>
<proteinExistence type="predicted"/>
<keyword evidence="1" id="KW-0812">Transmembrane</keyword>
<evidence type="ECO:0000313" key="3">
    <source>
        <dbReference type="Proteomes" id="UP000199586"/>
    </source>
</evidence>
<reference evidence="2 3" key="1">
    <citation type="submission" date="2016-10" db="EMBL/GenBank/DDBJ databases">
        <authorList>
            <person name="de Groot N.N."/>
        </authorList>
    </citation>
    <scope>NUCLEOTIDE SEQUENCE [LARGE SCALE GENOMIC DNA]</scope>
    <source>
        <strain evidence="2 3">CGMCC 1.9113</strain>
    </source>
</reference>
<keyword evidence="1" id="KW-1133">Transmembrane helix</keyword>
<accession>A0A1I5RPP4</accession>
<keyword evidence="3" id="KW-1185">Reference proteome</keyword>
<name>A0A1I5RPP4_9SPHN</name>
<gene>
    <name evidence="2" type="ORF">SAMN04488241_10433</name>
</gene>
<dbReference type="OrthoDB" id="7574747at2"/>